<sequence>MLLTPESFDSALPDRFAPSLNETASRFTLTTTGLFPLLAAAAHPQEVLDTVGLMGISARRRLQVKAPEGLDLLANGTSCE</sequence>
<dbReference type="EMBL" id="BAABBQ010000001">
    <property type="protein sequence ID" value="GAA4018894.1"/>
    <property type="molecule type" value="Genomic_DNA"/>
</dbReference>
<evidence type="ECO:0000313" key="2">
    <source>
        <dbReference type="Proteomes" id="UP001500235"/>
    </source>
</evidence>
<gene>
    <name evidence="1" type="ORF">GCM10022280_18160</name>
</gene>
<dbReference type="Proteomes" id="UP001500235">
    <property type="component" value="Unassembled WGS sequence"/>
</dbReference>
<keyword evidence="2" id="KW-1185">Reference proteome</keyword>
<proteinExistence type="predicted"/>
<accession>A0ABP7SZM3</accession>
<evidence type="ECO:0000313" key="1">
    <source>
        <dbReference type="EMBL" id="GAA4018894.1"/>
    </source>
</evidence>
<protein>
    <submittedName>
        <fullName evidence="1">Uncharacterized protein</fullName>
    </submittedName>
</protein>
<organism evidence="1 2">
    <name type="scientific">Sphingomonas swuensis</name>
    <dbReference type="NCBI Taxonomy" id="977800"/>
    <lineage>
        <taxon>Bacteria</taxon>
        <taxon>Pseudomonadati</taxon>
        <taxon>Pseudomonadota</taxon>
        <taxon>Alphaproteobacteria</taxon>
        <taxon>Sphingomonadales</taxon>
        <taxon>Sphingomonadaceae</taxon>
        <taxon>Sphingomonas</taxon>
    </lineage>
</organism>
<reference evidence="2" key="1">
    <citation type="journal article" date="2019" name="Int. J. Syst. Evol. Microbiol.">
        <title>The Global Catalogue of Microorganisms (GCM) 10K type strain sequencing project: providing services to taxonomists for standard genome sequencing and annotation.</title>
        <authorList>
            <consortium name="The Broad Institute Genomics Platform"/>
            <consortium name="The Broad Institute Genome Sequencing Center for Infectious Disease"/>
            <person name="Wu L."/>
            <person name="Ma J."/>
        </authorList>
    </citation>
    <scope>NUCLEOTIDE SEQUENCE [LARGE SCALE GENOMIC DNA]</scope>
    <source>
        <strain evidence="2">JCM 17563</strain>
    </source>
</reference>
<name>A0ABP7SZM3_9SPHN</name>
<comment type="caution">
    <text evidence="1">The sequence shown here is derived from an EMBL/GenBank/DDBJ whole genome shotgun (WGS) entry which is preliminary data.</text>
</comment>